<keyword evidence="2" id="KW-1185">Reference proteome</keyword>
<dbReference type="Gene3D" id="3.40.50.720">
    <property type="entry name" value="NAD(P)-binding Rossmann-like Domain"/>
    <property type="match status" value="1"/>
</dbReference>
<dbReference type="InterPro" id="IPR036291">
    <property type="entry name" value="NAD(P)-bd_dom_sf"/>
</dbReference>
<evidence type="ECO:0008006" key="3">
    <source>
        <dbReference type="Google" id="ProtNLM"/>
    </source>
</evidence>
<evidence type="ECO:0000313" key="2">
    <source>
        <dbReference type="Proteomes" id="UP000644610"/>
    </source>
</evidence>
<gene>
    <name evidence="1" type="ORF">Psi02_72310</name>
</gene>
<comment type="caution">
    <text evidence="1">The sequence shown here is derived from an EMBL/GenBank/DDBJ whole genome shotgun (WGS) entry which is preliminary data.</text>
</comment>
<proteinExistence type="predicted"/>
<dbReference type="Proteomes" id="UP000644610">
    <property type="component" value="Unassembled WGS sequence"/>
</dbReference>
<sequence length="67" mass="6730">MPGVVVRRRWGTLDVIREFSPVLGANGGGAIVNVLSALSWFAGPGTGSYSAAKAVTAANGLIGRDSG</sequence>
<dbReference type="EMBL" id="BOOQ01000056">
    <property type="protein sequence ID" value="GII50807.1"/>
    <property type="molecule type" value="Genomic_DNA"/>
</dbReference>
<dbReference type="AlphaFoldDB" id="A0A8J3UT20"/>
<organism evidence="1 2">
    <name type="scientific">Planotetraspora silvatica</name>
    <dbReference type="NCBI Taxonomy" id="234614"/>
    <lineage>
        <taxon>Bacteria</taxon>
        <taxon>Bacillati</taxon>
        <taxon>Actinomycetota</taxon>
        <taxon>Actinomycetes</taxon>
        <taxon>Streptosporangiales</taxon>
        <taxon>Streptosporangiaceae</taxon>
        <taxon>Planotetraspora</taxon>
    </lineage>
</organism>
<accession>A0A8J3UT20</accession>
<name>A0A8J3UT20_9ACTN</name>
<protein>
    <recommendedName>
        <fullName evidence="3">SDR family NAD(P)-dependent oxidoreductase</fullName>
    </recommendedName>
</protein>
<dbReference type="SUPFAM" id="SSF51735">
    <property type="entry name" value="NAD(P)-binding Rossmann-fold domains"/>
    <property type="match status" value="1"/>
</dbReference>
<evidence type="ECO:0000313" key="1">
    <source>
        <dbReference type="EMBL" id="GII50807.1"/>
    </source>
</evidence>
<reference evidence="1" key="1">
    <citation type="submission" date="2021-01" db="EMBL/GenBank/DDBJ databases">
        <title>Whole genome shotgun sequence of Planotetraspora silvatica NBRC 100141.</title>
        <authorList>
            <person name="Komaki H."/>
            <person name="Tamura T."/>
        </authorList>
    </citation>
    <scope>NUCLEOTIDE SEQUENCE</scope>
    <source>
        <strain evidence="1">NBRC 100141</strain>
    </source>
</reference>